<dbReference type="EMBL" id="AJWK01011599">
    <property type="status" value="NOT_ANNOTATED_CDS"/>
    <property type="molecule type" value="Genomic_DNA"/>
</dbReference>
<dbReference type="AlphaFoldDB" id="A0A1B0CGV3"/>
<dbReference type="EnsemblMetazoa" id="LLOJ003666-RA">
    <property type="protein sequence ID" value="LLOJ003666-PA"/>
    <property type="gene ID" value="LLOJ003666"/>
</dbReference>
<proteinExistence type="predicted"/>
<sequence length="665" mass="78963">MKIQMFVSSQLQLQEILQNLQFDLNYKIEPFSERMQREFLREYWKDYLCKKVSNNEIREADIDRLHVNLYTKKFFKMCQKSMLTDTILSIPLMLNILADIYAEECVKFCIKSGREVKEFLEIDILNVYEKIFKDNCKKYSKKIFINVDDPVIVQAEERKIQKWRQIYMAIAAKKLLKFLYSEENLTDTEGTEIYERGFITGQTVGEYSFIYDTMEEYFAADWFTRKIFPNDGSINVDLFEYLLKENAPQKEAKSKNKKMMDRRKTNWTFPKAFEALPTAIPEEDRKRISAFIIEYFHQAWYNQESFQLATIFDMAKMFCSKEQIQDVLKVRKLLENVPFTSSAQLELSVQIHDYYIDPEATNAVLGQRDLNKIMELILKNTNYPLFESLYSTMKEREIYSEDDFVTKTFDSFEKFLLKQDLKDRLFAKDLFWWFFEHCQMKQEEVLRKVNEVFQESIKNNKPKFPERHLAGYLLTSFWDLKIREEAGEGNHKEGAEKEFVEGLFKNLKESKNFYRFLYAINCTTREDLLQKSVEAMREYSLDFTCYDGKSVLFHAFSDNNTFLLQNLLKLLHKSEIEAQIMANVCGGTSLTQQCTKGNFLCEVILQELVNKFGSDVVELFFTEDANETKEVEDNLKIFSTFFRKDMKMDEEILKELANHLRSTAM</sequence>
<dbReference type="EMBL" id="AJWK01011600">
    <property type="status" value="NOT_ANNOTATED_CDS"/>
    <property type="molecule type" value="Genomic_DNA"/>
</dbReference>
<evidence type="ECO:0000313" key="2">
    <source>
        <dbReference type="Proteomes" id="UP000092461"/>
    </source>
</evidence>
<name>A0A1B0CGV3_LUTLO</name>
<keyword evidence="2" id="KW-1185">Reference proteome</keyword>
<protein>
    <submittedName>
        <fullName evidence="1">Uncharacterized protein</fullName>
    </submittedName>
</protein>
<reference evidence="1" key="1">
    <citation type="submission" date="2020-05" db="UniProtKB">
        <authorList>
            <consortium name="EnsemblMetazoa"/>
        </authorList>
    </citation>
    <scope>IDENTIFICATION</scope>
    <source>
        <strain evidence="1">Jacobina</strain>
    </source>
</reference>
<evidence type="ECO:0000313" key="1">
    <source>
        <dbReference type="EnsemblMetazoa" id="LLOJ003666-PA"/>
    </source>
</evidence>
<organism evidence="1 2">
    <name type="scientific">Lutzomyia longipalpis</name>
    <name type="common">Sand fly</name>
    <dbReference type="NCBI Taxonomy" id="7200"/>
    <lineage>
        <taxon>Eukaryota</taxon>
        <taxon>Metazoa</taxon>
        <taxon>Ecdysozoa</taxon>
        <taxon>Arthropoda</taxon>
        <taxon>Hexapoda</taxon>
        <taxon>Insecta</taxon>
        <taxon>Pterygota</taxon>
        <taxon>Neoptera</taxon>
        <taxon>Endopterygota</taxon>
        <taxon>Diptera</taxon>
        <taxon>Nematocera</taxon>
        <taxon>Psychodoidea</taxon>
        <taxon>Psychodidae</taxon>
        <taxon>Lutzomyia</taxon>
        <taxon>Lutzomyia</taxon>
    </lineage>
</organism>
<dbReference type="VEuPathDB" id="VectorBase:LLONM1_006445"/>
<accession>A0A1B0CGV3</accession>
<dbReference type="Proteomes" id="UP000092461">
    <property type="component" value="Unassembled WGS sequence"/>
</dbReference>
<dbReference type="VEuPathDB" id="VectorBase:LLOJ003666"/>